<dbReference type="Gene3D" id="3.40.50.10610">
    <property type="entry name" value="ABC-type transport auxiliary lipoprotein component"/>
    <property type="match status" value="1"/>
</dbReference>
<evidence type="ECO:0000256" key="1">
    <source>
        <dbReference type="SAM" id="SignalP"/>
    </source>
</evidence>
<keyword evidence="1" id="KW-0732">Signal</keyword>
<comment type="caution">
    <text evidence="2">The sequence shown here is derived from an EMBL/GenBank/DDBJ whole genome shotgun (WGS) entry which is preliminary data.</text>
</comment>
<protein>
    <recommendedName>
        <fullName evidence="4">Secreted protein</fullName>
    </recommendedName>
</protein>
<feature type="chain" id="PRO_5045096340" description="Secreted protein" evidence="1">
    <location>
        <begin position="20"/>
        <end position="218"/>
    </location>
</feature>
<keyword evidence="3" id="KW-1185">Reference proteome</keyword>
<dbReference type="RefSeq" id="WP_311950033.1">
    <property type="nucleotide sequence ID" value="NZ_JAVLVU010000001.1"/>
</dbReference>
<evidence type="ECO:0008006" key="4">
    <source>
        <dbReference type="Google" id="ProtNLM"/>
    </source>
</evidence>
<reference evidence="3" key="1">
    <citation type="submission" date="2023-07" db="EMBL/GenBank/DDBJ databases">
        <title>Functional and genomic diversity of the sorghum phyllosphere microbiome.</title>
        <authorList>
            <person name="Shade A."/>
        </authorList>
    </citation>
    <scope>NUCLEOTIDE SEQUENCE [LARGE SCALE GENOMIC DNA]</scope>
    <source>
        <strain evidence="3">SORGH_AS_0422</strain>
    </source>
</reference>
<gene>
    <name evidence="2" type="ORF">QE417_002297</name>
</gene>
<accession>A0ABU3GU89</accession>
<proteinExistence type="predicted"/>
<organism evidence="2 3">
    <name type="scientific">Mucilaginibacter terrae</name>
    <dbReference type="NCBI Taxonomy" id="1955052"/>
    <lineage>
        <taxon>Bacteria</taxon>
        <taxon>Pseudomonadati</taxon>
        <taxon>Bacteroidota</taxon>
        <taxon>Sphingobacteriia</taxon>
        <taxon>Sphingobacteriales</taxon>
        <taxon>Sphingobacteriaceae</taxon>
        <taxon>Mucilaginibacter</taxon>
    </lineage>
</organism>
<dbReference type="EMBL" id="JAVLVU010000001">
    <property type="protein sequence ID" value="MDT3403225.1"/>
    <property type="molecule type" value="Genomic_DNA"/>
</dbReference>
<sequence>MKKVLLLIAVCLLTLNVMAQLLEPGKQVYKSPKLKDAIKEHHLVAILPFEAHITYRKVPKSFDSVAHIQEEKDLALQVQFEVYTSLMREFFKYKVRFQNTTETNRLLQQAGMIESLDVYSKDEIAKALGVDAVICGDFVRKENTPNVGTVTAAVFGYNKTAEVTLSLKIANGADGEVLWAYTKRMNEMGAPEAKDAFERQMDKLTRNLPYTRGVFSVF</sequence>
<dbReference type="Proteomes" id="UP001258315">
    <property type="component" value="Unassembled WGS sequence"/>
</dbReference>
<evidence type="ECO:0000313" key="2">
    <source>
        <dbReference type="EMBL" id="MDT3403225.1"/>
    </source>
</evidence>
<feature type="signal peptide" evidence="1">
    <location>
        <begin position="1"/>
        <end position="19"/>
    </location>
</feature>
<name>A0ABU3GU89_9SPHI</name>
<evidence type="ECO:0000313" key="3">
    <source>
        <dbReference type="Proteomes" id="UP001258315"/>
    </source>
</evidence>